<evidence type="ECO:0000313" key="2">
    <source>
        <dbReference type="Proteomes" id="UP000306980"/>
    </source>
</evidence>
<dbReference type="EMBL" id="VCIA01000001">
    <property type="protein sequence ID" value="TMN20930.1"/>
    <property type="molecule type" value="Genomic_DNA"/>
</dbReference>
<name>A0A5S3QGB6_9BACI</name>
<evidence type="ECO:0000313" key="1">
    <source>
        <dbReference type="EMBL" id="TMN20930.1"/>
    </source>
</evidence>
<dbReference type="RefSeq" id="WP_138600701.1">
    <property type="nucleotide sequence ID" value="NZ_VCIA01000001.1"/>
</dbReference>
<dbReference type="OrthoDB" id="2963302at2"/>
<gene>
    <name evidence="1" type="ORF">FFL34_01500</name>
</gene>
<reference evidence="1 2" key="1">
    <citation type="submission" date="2019-05" db="EMBL/GenBank/DDBJ databases">
        <title>Genomic analysis of Lentibacillus sp. NKC220-2.</title>
        <authorList>
            <person name="Oh Y.J."/>
        </authorList>
    </citation>
    <scope>NUCLEOTIDE SEQUENCE [LARGE SCALE GENOMIC DNA]</scope>
    <source>
        <strain evidence="1 2">NKC220-2</strain>
    </source>
</reference>
<sequence length="232" mass="27145">MSRPFSIEQPWTLHWQRLPSNLKTIHYVNDRSPKECAALDALAKVGVIGGKQLSRLFRLQKKRLKQMAREQKIVRHEMRVNKQIMPVYTLGQTGAFITNVSYEANYWVVYQTKGVLKRLMFFELYQFFPGAVITPAPQPFIAAIEWKGKPFYVYVCRGDIKDLLLHLKWKGSSFNERMIAITESMKHIEPLKMYAKDMKLRITTDKDLMGGDKDFQNVFYLLDEQGEFIKEA</sequence>
<proteinExistence type="predicted"/>
<dbReference type="Proteomes" id="UP000306980">
    <property type="component" value="Unassembled WGS sequence"/>
</dbReference>
<accession>A0A5S3QGB6</accession>
<comment type="caution">
    <text evidence="1">The sequence shown here is derived from an EMBL/GenBank/DDBJ whole genome shotgun (WGS) entry which is preliminary data.</text>
</comment>
<protein>
    <submittedName>
        <fullName evidence="1">Uncharacterized protein</fullName>
    </submittedName>
</protein>
<dbReference type="AlphaFoldDB" id="A0A5S3QGB6"/>
<organism evidence="1 2">
    <name type="scientific">Lentibacillus cibarius</name>
    <dbReference type="NCBI Taxonomy" id="2583219"/>
    <lineage>
        <taxon>Bacteria</taxon>
        <taxon>Bacillati</taxon>
        <taxon>Bacillota</taxon>
        <taxon>Bacilli</taxon>
        <taxon>Bacillales</taxon>
        <taxon>Bacillaceae</taxon>
        <taxon>Lentibacillus</taxon>
    </lineage>
</organism>